<dbReference type="CDD" id="cd08267">
    <property type="entry name" value="MDR1"/>
    <property type="match status" value="1"/>
</dbReference>
<protein>
    <submittedName>
        <fullName evidence="2">GroES-like protein</fullName>
    </submittedName>
</protein>
<sequence length="357" mass="38855">MTTSPLPSTFKALTYTQPSTPPHLNHQPLTAPGPNELLIKVQAAAINPVDLQLWGNPVVGYLAGKKEKGIGRDYSGTIVGVGAELRGKWDEGTEVFGLFSRPTGDGTFSQYVKVGAADPIARKPAQWSHEEAAAVPLVVLTAFACLDWLPAARPEEGMRRVVVAGASGGVGMWCVQLAKKLYNCHVVGVCSGRNAEFVRGLGADEIVDYTAVDVGRALLDARPGGRKYDLYIDCVGGVQMFEHWHDLLHKNGAYITIVGDKTSRTSMGGPTTYITYPSQLLRYVRGWLFGPRYANVLLYSKSEFLEQVVRLAEKGDVEVVVQEVVKGVLDEGSQAWRDVFEHMEGGRVRGKIVVDIN</sequence>
<dbReference type="GO" id="GO:0016491">
    <property type="term" value="F:oxidoreductase activity"/>
    <property type="evidence" value="ECO:0007669"/>
    <property type="project" value="InterPro"/>
</dbReference>
<dbReference type="InterPro" id="IPR011032">
    <property type="entry name" value="GroES-like_sf"/>
</dbReference>
<organism evidence="2 3">
    <name type="scientific">Melanomma pulvis-pyrius CBS 109.77</name>
    <dbReference type="NCBI Taxonomy" id="1314802"/>
    <lineage>
        <taxon>Eukaryota</taxon>
        <taxon>Fungi</taxon>
        <taxon>Dikarya</taxon>
        <taxon>Ascomycota</taxon>
        <taxon>Pezizomycotina</taxon>
        <taxon>Dothideomycetes</taxon>
        <taxon>Pleosporomycetidae</taxon>
        <taxon>Pleosporales</taxon>
        <taxon>Melanommataceae</taxon>
        <taxon>Melanomma</taxon>
    </lineage>
</organism>
<dbReference type="SUPFAM" id="SSF50129">
    <property type="entry name" value="GroES-like"/>
    <property type="match status" value="1"/>
</dbReference>
<dbReference type="GO" id="GO:0005739">
    <property type="term" value="C:mitochondrion"/>
    <property type="evidence" value="ECO:0007669"/>
    <property type="project" value="TreeGrafter"/>
</dbReference>
<accession>A0A6A6XYG9</accession>
<dbReference type="InterPro" id="IPR036291">
    <property type="entry name" value="NAD(P)-bd_dom_sf"/>
</dbReference>
<dbReference type="PANTHER" id="PTHR11695:SF647">
    <property type="entry name" value="ENOYL REDUCTASE (ER) DOMAIN-CONTAINING PROTEIN"/>
    <property type="match status" value="1"/>
</dbReference>
<dbReference type="SUPFAM" id="SSF51735">
    <property type="entry name" value="NAD(P)-binding Rossmann-fold domains"/>
    <property type="match status" value="1"/>
</dbReference>
<dbReference type="Proteomes" id="UP000799757">
    <property type="component" value="Unassembled WGS sequence"/>
</dbReference>
<evidence type="ECO:0000313" key="2">
    <source>
        <dbReference type="EMBL" id="KAF2800794.1"/>
    </source>
</evidence>
<dbReference type="PANTHER" id="PTHR11695">
    <property type="entry name" value="ALCOHOL DEHYDROGENASE RELATED"/>
    <property type="match status" value="1"/>
</dbReference>
<feature type="domain" description="Enoyl reductase (ER)" evidence="1">
    <location>
        <begin position="19"/>
        <end position="354"/>
    </location>
</feature>
<evidence type="ECO:0000313" key="3">
    <source>
        <dbReference type="Proteomes" id="UP000799757"/>
    </source>
</evidence>
<dbReference type="OrthoDB" id="201656at2759"/>
<keyword evidence="3" id="KW-1185">Reference proteome</keyword>
<dbReference type="InterPro" id="IPR050700">
    <property type="entry name" value="YIM1/Zinc_Alcohol_DH_Fams"/>
</dbReference>
<dbReference type="InterPro" id="IPR013154">
    <property type="entry name" value="ADH-like_N"/>
</dbReference>
<dbReference type="SMART" id="SM00829">
    <property type="entry name" value="PKS_ER"/>
    <property type="match status" value="1"/>
</dbReference>
<name>A0A6A6XYG9_9PLEO</name>
<dbReference type="Pfam" id="PF13602">
    <property type="entry name" value="ADH_zinc_N_2"/>
    <property type="match status" value="1"/>
</dbReference>
<reference evidence="2" key="1">
    <citation type="journal article" date="2020" name="Stud. Mycol.">
        <title>101 Dothideomycetes genomes: a test case for predicting lifestyles and emergence of pathogens.</title>
        <authorList>
            <person name="Haridas S."/>
            <person name="Albert R."/>
            <person name="Binder M."/>
            <person name="Bloem J."/>
            <person name="Labutti K."/>
            <person name="Salamov A."/>
            <person name="Andreopoulos B."/>
            <person name="Baker S."/>
            <person name="Barry K."/>
            <person name="Bills G."/>
            <person name="Bluhm B."/>
            <person name="Cannon C."/>
            <person name="Castanera R."/>
            <person name="Culley D."/>
            <person name="Daum C."/>
            <person name="Ezra D."/>
            <person name="Gonzalez J."/>
            <person name="Henrissat B."/>
            <person name="Kuo A."/>
            <person name="Liang C."/>
            <person name="Lipzen A."/>
            <person name="Lutzoni F."/>
            <person name="Magnuson J."/>
            <person name="Mondo S."/>
            <person name="Nolan M."/>
            <person name="Ohm R."/>
            <person name="Pangilinan J."/>
            <person name="Park H.-J."/>
            <person name="Ramirez L."/>
            <person name="Alfaro M."/>
            <person name="Sun H."/>
            <person name="Tritt A."/>
            <person name="Yoshinaga Y."/>
            <person name="Zwiers L.-H."/>
            <person name="Turgeon B."/>
            <person name="Goodwin S."/>
            <person name="Spatafora J."/>
            <person name="Crous P."/>
            <person name="Grigoriev I."/>
        </authorList>
    </citation>
    <scope>NUCLEOTIDE SEQUENCE</scope>
    <source>
        <strain evidence="2">CBS 109.77</strain>
    </source>
</reference>
<gene>
    <name evidence="2" type="ORF">K505DRAFT_320183</name>
</gene>
<dbReference type="Gene3D" id="3.40.50.720">
    <property type="entry name" value="NAD(P)-binding Rossmann-like Domain"/>
    <property type="match status" value="1"/>
</dbReference>
<dbReference type="AlphaFoldDB" id="A0A6A6XYG9"/>
<dbReference type="InterPro" id="IPR020843">
    <property type="entry name" value="ER"/>
</dbReference>
<dbReference type="Gene3D" id="3.90.180.10">
    <property type="entry name" value="Medium-chain alcohol dehydrogenases, catalytic domain"/>
    <property type="match status" value="1"/>
</dbReference>
<dbReference type="EMBL" id="MU001742">
    <property type="protein sequence ID" value="KAF2800794.1"/>
    <property type="molecule type" value="Genomic_DNA"/>
</dbReference>
<evidence type="ECO:0000259" key="1">
    <source>
        <dbReference type="SMART" id="SM00829"/>
    </source>
</evidence>
<dbReference type="Pfam" id="PF08240">
    <property type="entry name" value="ADH_N"/>
    <property type="match status" value="1"/>
</dbReference>
<proteinExistence type="predicted"/>